<keyword evidence="4" id="KW-1185">Reference proteome</keyword>
<protein>
    <recommendedName>
        <fullName evidence="2">C2H2-type domain-containing protein</fullName>
    </recommendedName>
</protein>
<gene>
    <name evidence="3" type="ORF">ABG768_018632</name>
</gene>
<dbReference type="Proteomes" id="UP001479290">
    <property type="component" value="Unassembled WGS sequence"/>
</dbReference>
<dbReference type="PROSITE" id="PS00028">
    <property type="entry name" value="ZINC_FINGER_C2H2_1"/>
    <property type="match status" value="1"/>
</dbReference>
<evidence type="ECO:0000313" key="3">
    <source>
        <dbReference type="EMBL" id="KAK9952826.1"/>
    </source>
</evidence>
<dbReference type="GO" id="GO:0008270">
    <property type="term" value="F:zinc ion binding"/>
    <property type="evidence" value="ECO:0007669"/>
    <property type="project" value="UniProtKB-KW"/>
</dbReference>
<keyword evidence="1" id="KW-0479">Metal-binding</keyword>
<dbReference type="SMART" id="SM00355">
    <property type="entry name" value="ZnF_C2H2"/>
    <property type="match status" value="2"/>
</dbReference>
<dbReference type="PANTHER" id="PTHR31912:SF36">
    <property type="entry name" value="C2H2-TYPE DOMAIN-CONTAINING PROTEIN"/>
    <property type="match status" value="1"/>
</dbReference>
<keyword evidence="1" id="KW-0862">Zinc</keyword>
<dbReference type="PANTHER" id="PTHR31912">
    <property type="entry name" value="IP13529P"/>
    <property type="match status" value="1"/>
</dbReference>
<sequence>MGYICFKCKRSLGPDIRALFAHLRVVHHVFSTSSYFQCAQAGCHRTFSLIRSFRRHLLEHVNEIGDEMEETPLVEPDDDSSNSVLDAMLSSEQCDELEEENLQDRVALFLTKLRSNSSQTLGAVNFVVDHTSSLISDVVGSRQRKSVSFLREIGHSESPGGQQLLEHFACAAQPFQGFESEYKQMQYFTQSGCFVQPEEVPLPGFSYTQQRDPSTGTVRQVAVRDTFQRVPLKPLLKQVLESPGTMEKIFEWQNQESTALEDFRDGTIFKTNELFSKELSIPLVLYNDDCEMVNPLGLKTSVHKPVSFYKTDDVKTYGINAVLDTVVCDIEDLELEGIQVETKHFKGTIKAGVAQVCGDNLGLNGILGYTTFLRENRVSMVSGTQRGFERTDRLTTILIYFRITQLKLASKEKCSLNKLQFYHVTYNVTPDVMHDILEGVGGYETKLVLSSLIEQKLLTLDQLNNRLTSFDYGFSDGHNKPSAIKPQDLKNPDGAIRQTAAQMWCLLRLLPLMIGDLIPEGEKHWELLLSLLSCMELIFSPALTAEAVIFLQHLIEEHHRLFLELYPDRHLKPKHHFMLHYPGAIRKLGPLVQFWCMRFEAKQGFFKRLSHVACNFHNICKTQMFSHDFEVGPGYTTFLGSIEDFEKVKCGFEGIPLFSDVYLPSWIKCKGTTYRSGMTLFVSHSADGEPQFATIQNIVVIDSKVKFIVKKWDTVGFDRHFFAFSVSPSSALDVVDIHSVDDHHPLHVVMSLKENENDHCISLRYRLF</sequence>
<feature type="domain" description="C2H2-type" evidence="2">
    <location>
        <begin position="36"/>
        <end position="65"/>
    </location>
</feature>
<keyword evidence="1" id="KW-0863">Zinc-finger</keyword>
<dbReference type="AlphaFoldDB" id="A0AAW1YXQ5"/>
<organism evidence="3 4">
    <name type="scientific">Culter alburnus</name>
    <name type="common">Topmouth culter</name>
    <dbReference type="NCBI Taxonomy" id="194366"/>
    <lineage>
        <taxon>Eukaryota</taxon>
        <taxon>Metazoa</taxon>
        <taxon>Chordata</taxon>
        <taxon>Craniata</taxon>
        <taxon>Vertebrata</taxon>
        <taxon>Euteleostomi</taxon>
        <taxon>Actinopterygii</taxon>
        <taxon>Neopterygii</taxon>
        <taxon>Teleostei</taxon>
        <taxon>Ostariophysi</taxon>
        <taxon>Cypriniformes</taxon>
        <taxon>Xenocyprididae</taxon>
        <taxon>Xenocypridinae</taxon>
        <taxon>Culter</taxon>
    </lineage>
</organism>
<comment type="caution">
    <text evidence="3">The sequence shown here is derived from an EMBL/GenBank/DDBJ whole genome shotgun (WGS) entry which is preliminary data.</text>
</comment>
<dbReference type="EMBL" id="JAWDJR010000024">
    <property type="protein sequence ID" value="KAK9952826.1"/>
    <property type="molecule type" value="Genomic_DNA"/>
</dbReference>
<dbReference type="PROSITE" id="PS50157">
    <property type="entry name" value="ZINC_FINGER_C2H2_2"/>
    <property type="match status" value="1"/>
</dbReference>
<dbReference type="InterPro" id="IPR013087">
    <property type="entry name" value="Znf_C2H2_type"/>
</dbReference>
<evidence type="ECO:0000256" key="1">
    <source>
        <dbReference type="PROSITE-ProRule" id="PRU00042"/>
    </source>
</evidence>
<proteinExistence type="predicted"/>
<reference evidence="3 4" key="1">
    <citation type="submission" date="2024-05" db="EMBL/GenBank/DDBJ databases">
        <title>A high-quality chromosomal-level genome assembly of Topmouth culter (Culter alburnus).</title>
        <authorList>
            <person name="Zhao H."/>
        </authorList>
    </citation>
    <scope>NUCLEOTIDE SEQUENCE [LARGE SCALE GENOMIC DNA]</scope>
    <source>
        <strain evidence="3">CATC2023</strain>
        <tissue evidence="3">Muscle</tissue>
    </source>
</reference>
<accession>A0AAW1YXQ5</accession>
<evidence type="ECO:0000313" key="4">
    <source>
        <dbReference type="Proteomes" id="UP001479290"/>
    </source>
</evidence>
<evidence type="ECO:0000259" key="2">
    <source>
        <dbReference type="PROSITE" id="PS50157"/>
    </source>
</evidence>
<name>A0AAW1YXQ5_CULAL</name>